<evidence type="ECO:0000313" key="3">
    <source>
        <dbReference type="Proteomes" id="UP000290289"/>
    </source>
</evidence>
<dbReference type="PANTHER" id="PTHR37767">
    <property type="entry name" value="HYDROXYPROLINE-RICH GLYCOPROTEIN FAMILY PROTEIN"/>
    <property type="match status" value="1"/>
</dbReference>
<feature type="compositionally biased region" description="Basic and acidic residues" evidence="1">
    <location>
        <begin position="158"/>
        <end position="168"/>
    </location>
</feature>
<dbReference type="InterPro" id="IPR007789">
    <property type="entry name" value="DUF688"/>
</dbReference>
<name>A0A498KS83_MALDO</name>
<dbReference type="AlphaFoldDB" id="A0A498KS83"/>
<feature type="compositionally biased region" description="Low complexity" evidence="1">
    <location>
        <begin position="173"/>
        <end position="185"/>
    </location>
</feature>
<keyword evidence="3" id="KW-1185">Reference proteome</keyword>
<evidence type="ECO:0008006" key="4">
    <source>
        <dbReference type="Google" id="ProtNLM"/>
    </source>
</evidence>
<organism evidence="2 3">
    <name type="scientific">Malus domestica</name>
    <name type="common">Apple</name>
    <name type="synonym">Pyrus malus</name>
    <dbReference type="NCBI Taxonomy" id="3750"/>
    <lineage>
        <taxon>Eukaryota</taxon>
        <taxon>Viridiplantae</taxon>
        <taxon>Streptophyta</taxon>
        <taxon>Embryophyta</taxon>
        <taxon>Tracheophyta</taxon>
        <taxon>Spermatophyta</taxon>
        <taxon>Magnoliopsida</taxon>
        <taxon>eudicotyledons</taxon>
        <taxon>Gunneridae</taxon>
        <taxon>Pentapetalae</taxon>
        <taxon>rosids</taxon>
        <taxon>fabids</taxon>
        <taxon>Rosales</taxon>
        <taxon>Rosaceae</taxon>
        <taxon>Amygdaloideae</taxon>
        <taxon>Maleae</taxon>
        <taxon>Malus</taxon>
    </lineage>
</organism>
<dbReference type="Proteomes" id="UP000290289">
    <property type="component" value="Chromosome 1"/>
</dbReference>
<evidence type="ECO:0000313" key="2">
    <source>
        <dbReference type="EMBL" id="RXI08545.1"/>
    </source>
</evidence>
<protein>
    <recommendedName>
        <fullName evidence="4">Hydroxyproline-rich glycoprotein family protein</fullName>
    </recommendedName>
</protein>
<comment type="caution">
    <text evidence="2">The sequence shown here is derived from an EMBL/GenBank/DDBJ whole genome shotgun (WGS) entry which is preliminary data.</text>
</comment>
<dbReference type="EMBL" id="RDQH01000327">
    <property type="protein sequence ID" value="RXI08545.1"/>
    <property type="molecule type" value="Genomic_DNA"/>
</dbReference>
<dbReference type="Pfam" id="PF05097">
    <property type="entry name" value="DUF688"/>
    <property type="match status" value="1"/>
</dbReference>
<gene>
    <name evidence="2" type="ORF">DVH24_022689</name>
</gene>
<sequence length="312" mass="34202">MANSYKKQVREPPSVPFLWEERPGIAKKDWKPEFSSSCSFPPPPVNFIASVPFEWEEKPGTPLPSFSEPTMESVPPLQPLMLLTYPSPPTSSASHQHDHDGEHEDCNGGGEESMLQLEFEAFDFETDDSFRSAPSLLANCLVPCVALSTAIPAHETRVTTLTEEKSDWPETPSSPAADSGSSTSSYATGASSLVGASFLECLFPLIPANAGFLEITGQSDKTALAPTEAKGTYFDRESNGNAIFRRPRTLGELIMMSRRSSCRRKAVQMRKHNLSMELMKNKGFGCGIFGTGIKVIEGLYSKRKNLPTLKLM</sequence>
<dbReference type="PANTHER" id="PTHR37767:SF1">
    <property type="entry name" value="HYDROXYPROLINE-RICH GLYCOPROTEIN FAMILY PROTEIN"/>
    <property type="match status" value="1"/>
</dbReference>
<reference evidence="2 3" key="1">
    <citation type="submission" date="2018-10" db="EMBL/GenBank/DDBJ databases">
        <title>A high-quality apple genome assembly.</title>
        <authorList>
            <person name="Hu J."/>
        </authorList>
    </citation>
    <scope>NUCLEOTIDE SEQUENCE [LARGE SCALE GENOMIC DNA]</scope>
    <source>
        <strain evidence="3">cv. HFTH1</strain>
        <tissue evidence="2">Young leaf</tissue>
    </source>
</reference>
<accession>A0A498KS83</accession>
<feature type="region of interest" description="Disordered" evidence="1">
    <location>
        <begin position="87"/>
        <end position="110"/>
    </location>
</feature>
<proteinExistence type="predicted"/>
<feature type="compositionally biased region" description="Basic and acidic residues" evidence="1">
    <location>
        <begin position="95"/>
        <end position="106"/>
    </location>
</feature>
<feature type="region of interest" description="Disordered" evidence="1">
    <location>
        <begin position="158"/>
        <end position="185"/>
    </location>
</feature>
<evidence type="ECO:0000256" key="1">
    <source>
        <dbReference type="SAM" id="MobiDB-lite"/>
    </source>
</evidence>